<feature type="compositionally biased region" description="Polar residues" evidence="1">
    <location>
        <begin position="325"/>
        <end position="345"/>
    </location>
</feature>
<dbReference type="InterPro" id="IPR052343">
    <property type="entry name" value="Retrotransposon-Effector_Assoc"/>
</dbReference>
<feature type="region of interest" description="Disordered" evidence="1">
    <location>
        <begin position="324"/>
        <end position="362"/>
    </location>
</feature>
<dbReference type="Proteomes" id="UP000188268">
    <property type="component" value="Unassembled WGS sequence"/>
</dbReference>
<keyword evidence="6" id="KW-0808">Transferase</keyword>
<evidence type="ECO:0000313" key="6">
    <source>
        <dbReference type="EMBL" id="OMO50989.1"/>
    </source>
</evidence>
<dbReference type="InterPro" id="IPR036691">
    <property type="entry name" value="Endo/exonu/phosph_ase_sf"/>
</dbReference>
<feature type="compositionally biased region" description="Low complexity" evidence="1">
    <location>
        <begin position="353"/>
        <end position="362"/>
    </location>
</feature>
<dbReference type="SUPFAM" id="SSF56219">
    <property type="entry name" value="DNase I-like"/>
    <property type="match status" value="1"/>
</dbReference>
<dbReference type="Gene3D" id="3.60.10.10">
    <property type="entry name" value="Endonuclease/exonuclease/phosphatase"/>
    <property type="match status" value="1"/>
</dbReference>
<keyword evidence="7" id="KW-1185">Reference proteome</keyword>
<feature type="region of interest" description="Disordered" evidence="1">
    <location>
        <begin position="399"/>
        <end position="430"/>
    </location>
</feature>
<gene>
    <name evidence="6" type="ORF">CCACVL1_30081</name>
</gene>
<evidence type="ECO:0000259" key="4">
    <source>
        <dbReference type="Pfam" id="PF13456"/>
    </source>
</evidence>
<dbReference type="CDD" id="cd06222">
    <property type="entry name" value="RNase_H_like"/>
    <property type="match status" value="1"/>
</dbReference>
<feature type="domain" description="RNase H type-1" evidence="4">
    <location>
        <begin position="1568"/>
        <end position="1687"/>
    </location>
</feature>
<dbReference type="STRING" id="210143.A0A1R3FYU3"/>
<feature type="domain" description="Reverse transcriptase" evidence="2">
    <location>
        <begin position="1065"/>
        <end position="1233"/>
    </location>
</feature>
<feature type="compositionally biased region" description="Polar residues" evidence="1">
    <location>
        <begin position="399"/>
        <end position="417"/>
    </location>
</feature>
<dbReference type="InterPro" id="IPR043502">
    <property type="entry name" value="DNA/RNA_pol_sf"/>
</dbReference>
<comment type="caution">
    <text evidence="6">The sequence shown here is derived from an EMBL/GenBank/DDBJ whole genome shotgun (WGS) entry which is preliminary data.</text>
</comment>
<evidence type="ECO:0000256" key="1">
    <source>
        <dbReference type="SAM" id="MobiDB-lite"/>
    </source>
</evidence>
<name>A0A1R3FYU3_COCAP</name>
<reference evidence="6 7" key="1">
    <citation type="submission" date="2013-09" db="EMBL/GenBank/DDBJ databases">
        <title>Corchorus capsularis genome sequencing.</title>
        <authorList>
            <person name="Alam M."/>
            <person name="Haque M.S."/>
            <person name="Islam M.S."/>
            <person name="Emdad E.M."/>
            <person name="Islam M.M."/>
            <person name="Ahmed B."/>
            <person name="Halim A."/>
            <person name="Hossen Q.M.M."/>
            <person name="Hossain M.Z."/>
            <person name="Ahmed R."/>
            <person name="Khan M.M."/>
            <person name="Islam R."/>
            <person name="Rashid M.M."/>
            <person name="Khan S.A."/>
            <person name="Rahman M.S."/>
            <person name="Alam M."/>
        </authorList>
    </citation>
    <scope>NUCLEOTIDE SEQUENCE [LARGE SCALE GENOMIC DNA]</scope>
    <source>
        <strain evidence="7">cv. CVL-1</strain>
        <tissue evidence="6">Whole seedling</tissue>
    </source>
</reference>
<dbReference type="InterPro" id="IPR012337">
    <property type="entry name" value="RNaseH-like_sf"/>
</dbReference>
<feature type="domain" description="Reverse transcriptase zinc-binding" evidence="5">
    <location>
        <begin position="1436"/>
        <end position="1533"/>
    </location>
</feature>
<dbReference type="Pfam" id="PF00078">
    <property type="entry name" value="RVT_1"/>
    <property type="match status" value="1"/>
</dbReference>
<evidence type="ECO:0000259" key="5">
    <source>
        <dbReference type="Pfam" id="PF13966"/>
    </source>
</evidence>
<dbReference type="EMBL" id="AWWV01015988">
    <property type="protein sequence ID" value="OMO50989.1"/>
    <property type="molecule type" value="Genomic_DNA"/>
</dbReference>
<proteinExistence type="predicted"/>
<dbReference type="Pfam" id="PF13966">
    <property type="entry name" value="zf-RVT"/>
    <property type="match status" value="1"/>
</dbReference>
<dbReference type="InterPro" id="IPR002156">
    <property type="entry name" value="RNaseH_domain"/>
</dbReference>
<evidence type="ECO:0000259" key="2">
    <source>
        <dbReference type="Pfam" id="PF00078"/>
    </source>
</evidence>
<evidence type="ECO:0000313" key="7">
    <source>
        <dbReference type="Proteomes" id="UP000188268"/>
    </source>
</evidence>
<dbReference type="InterPro" id="IPR044730">
    <property type="entry name" value="RNase_H-like_dom_plant"/>
</dbReference>
<dbReference type="Gene3D" id="3.30.420.10">
    <property type="entry name" value="Ribonuclease H-like superfamily/Ribonuclease H"/>
    <property type="match status" value="1"/>
</dbReference>
<dbReference type="InterPro" id="IPR036397">
    <property type="entry name" value="RNaseH_sf"/>
</dbReference>
<dbReference type="CDD" id="cd01650">
    <property type="entry name" value="RT_nLTR_like"/>
    <property type="match status" value="1"/>
</dbReference>
<dbReference type="Pfam" id="PF13456">
    <property type="entry name" value="RVT_3"/>
    <property type="match status" value="1"/>
</dbReference>
<evidence type="ECO:0000259" key="3">
    <source>
        <dbReference type="Pfam" id="PF03372"/>
    </source>
</evidence>
<sequence>MSTCLLSLLGESGTGIPPLSGTQRGRSRKGVPDSRLYSLFMADLGESQGGVADELIVELEVSREEIQATTEYGLIGKVIVDRILNKRGVMNVLQAIWPIKVLQRVFDLGPNLYGFSFADRKSMELALSCGPWTVIGYCLCLQRWDASKAVTKIQFNTVNYWVQVHNLPLEFMTYNNAKKIGENLGSILEIENPDWVRGYGRSFIRIRIAVDLKKPLISSCERVVKPDGIENGKSRYGPWMRVEPVRGSRKEEEVKVVQERAVPELPYEQMEAIKNGRAVPELTPEEFEAFRAAKENCNPTKPGNVRRNLFKGKEKYDREALQELNPASKQSGKSLSNYHTHNKSPNSDHFKAPSSSTNPNTTSILTELHQIPFENPSNCLTPKKRLIGNNSSLTLEDQYSLTQSPSKKQHNLSVTQYSHQSTPPLHSPTSSHIQFPMVNLIHTPSPKKRIVSPIPISLHENQTQYIPDITSSPAKRLHTFPVTIITDQKIHYQSSETQQGLPIFDEYMVEPPDEEDEAEEPKGNQDLETVVEETISQQLVPVLRGLSLKRQFQLIEWEEGQGERMKARQIEANETRQKLYNEEIVVRSHQANMRHISWNCQGIGPALTVEALHELKRDYSPQLMFLMETKNREDKLETLRRKLRFNGKFYVEPEGIGRGLALWWNEQISVELIGFCKYMIDVIVKDEENDSTCRIFWVHGPTDFEERQFIWNMIVDRGKTVEGPWMCAGDFNDILYHHEKEGGNLKAERKIKGFRSMIERSSLIDLNYHGQKFTWINRRDNMLIKERIDRALVNLDWMETYPKSQVFNLPIIGSDHSPLLIDTNVVDGKATKLFKFEVMWTESPECKMVIKDGWSAEFNGSRSFQLVQKLKKCKRLLIDWSRKVFPNNKKAIDELKKKVAEIQDKDVSEQCCAKAEELIKEIGNLFFHQSTIQRRQRNKILKLKDSNGDWIENEEDIQQLFKEFYSDLFRSDGNSEEVLDCIPNLVSDEMNDKLTAAITEAEIETATFELGTFQAPGPDGYNGVFNQKYWSIVKEAVIKAVRGFFESGNMLKEINTTNLVVIPKVKKPDEVGQFRPIGCCNFIYKVISKVLVNRLKPFMDDLITPNQSAFIAGRQIQDNIIIANEVFHYLRLKKKGKKADMALKIDMNMAYDKVEWGFLEAVMNRLGFARRWVHWIVECVSSTSFNILFNGKRSDVFFPSRGLRQGDPLSPYLFLFVIDVLSRIINKSLESGTITEFICILQIYSAASGQAVNFEKSCVVFSSNTNEQVREELAQFLQIPAAEHPGTYLGIPSFWGKTKCEAMKFIKERVVQKVKGWKQNLLTQAGREILIKSVATAVPLHTMQCFKIPKRIFEEVIKGLYYPNATILTARKGGKASWTWTAMLEEIRNKEDRSWQLDSIRALIMDKSADAIEMIPLGSEMKEDRLIWPFNSDGRYSVKSGYHSAKDQMEKQANRSSSSSHIVNDNVWRSVWKTTGPNKVRNFLWKAVINRLPTAEGLWKRRINNSPMCPICQQKEETTEHALLLSDWTEKVWFGMDFGYKIDKRAITTFDAWFEKVIQNAGGWLKLNCDGAFDKASNEAGIGVIIRDDNGRVVQGCNKTIKAKSATCAEALAVYEGLKLARNIGAQRLIVETDCQLVYQNAISIRDRCWEIEPISEDIKNLLKDFQQSKMRWISRTANQAADWVACQARKKMCPEGWVDQPPSSLVYILSRDGLPAPPL</sequence>
<dbReference type="GO" id="GO:0003676">
    <property type="term" value="F:nucleic acid binding"/>
    <property type="evidence" value="ECO:0007669"/>
    <property type="project" value="InterPro"/>
</dbReference>
<dbReference type="Pfam" id="PF03372">
    <property type="entry name" value="Exo_endo_phos"/>
    <property type="match status" value="1"/>
</dbReference>
<dbReference type="InterPro" id="IPR026960">
    <property type="entry name" value="RVT-Znf"/>
</dbReference>
<dbReference type="SUPFAM" id="SSF53098">
    <property type="entry name" value="Ribonuclease H-like"/>
    <property type="match status" value="1"/>
</dbReference>
<feature type="compositionally biased region" description="Low complexity" evidence="1">
    <location>
        <begin position="418"/>
        <end position="430"/>
    </location>
</feature>
<dbReference type="GO" id="GO:0004523">
    <property type="term" value="F:RNA-DNA hybrid ribonuclease activity"/>
    <property type="evidence" value="ECO:0007669"/>
    <property type="project" value="InterPro"/>
</dbReference>
<keyword evidence="6" id="KW-0548">Nucleotidyltransferase</keyword>
<dbReference type="PANTHER" id="PTHR46890:SF48">
    <property type="entry name" value="RNA-DIRECTED DNA POLYMERASE"/>
    <property type="match status" value="1"/>
</dbReference>
<accession>A0A1R3FYU3</accession>
<dbReference type="PANTHER" id="PTHR46890">
    <property type="entry name" value="NON-LTR RETROLELEMENT REVERSE TRANSCRIPTASE-LIKE PROTEIN-RELATED"/>
    <property type="match status" value="1"/>
</dbReference>
<keyword evidence="6" id="KW-0695">RNA-directed DNA polymerase</keyword>
<protein>
    <submittedName>
        <fullName evidence="6">Reverse transcriptase</fullName>
    </submittedName>
</protein>
<dbReference type="GO" id="GO:0003964">
    <property type="term" value="F:RNA-directed DNA polymerase activity"/>
    <property type="evidence" value="ECO:0007669"/>
    <property type="project" value="UniProtKB-KW"/>
</dbReference>
<dbReference type="InterPro" id="IPR005135">
    <property type="entry name" value="Endo/exonuclease/phosphatase"/>
</dbReference>
<dbReference type="InterPro" id="IPR000477">
    <property type="entry name" value="RT_dom"/>
</dbReference>
<feature type="domain" description="Endonuclease/exonuclease/phosphatase" evidence="3">
    <location>
        <begin position="596"/>
        <end position="816"/>
    </location>
</feature>
<organism evidence="6 7">
    <name type="scientific">Corchorus capsularis</name>
    <name type="common">Jute</name>
    <dbReference type="NCBI Taxonomy" id="210143"/>
    <lineage>
        <taxon>Eukaryota</taxon>
        <taxon>Viridiplantae</taxon>
        <taxon>Streptophyta</taxon>
        <taxon>Embryophyta</taxon>
        <taxon>Tracheophyta</taxon>
        <taxon>Spermatophyta</taxon>
        <taxon>Magnoliopsida</taxon>
        <taxon>eudicotyledons</taxon>
        <taxon>Gunneridae</taxon>
        <taxon>Pentapetalae</taxon>
        <taxon>rosids</taxon>
        <taxon>malvids</taxon>
        <taxon>Malvales</taxon>
        <taxon>Malvaceae</taxon>
        <taxon>Grewioideae</taxon>
        <taxon>Apeibeae</taxon>
        <taxon>Corchorus</taxon>
    </lineage>
</organism>
<dbReference type="Gramene" id="OMO50989">
    <property type="protein sequence ID" value="OMO50989"/>
    <property type="gene ID" value="CCACVL1_30081"/>
</dbReference>
<dbReference type="OrthoDB" id="3261222at2759"/>
<dbReference type="SUPFAM" id="SSF56672">
    <property type="entry name" value="DNA/RNA polymerases"/>
    <property type="match status" value="1"/>
</dbReference>